<feature type="domain" description="Reverse transcriptase/retrotransposon-derived protein RNase H-like" evidence="1">
    <location>
        <begin position="2"/>
        <end position="56"/>
    </location>
</feature>
<dbReference type="Gene3D" id="3.10.20.370">
    <property type="match status" value="1"/>
</dbReference>
<name>A0A4Y9ZKA7_9AGAM</name>
<dbReference type="STRING" id="135208.A0A4Y9ZKA7"/>
<dbReference type="EMBL" id="SFCI01001754">
    <property type="protein sequence ID" value="TFY75025.1"/>
    <property type="molecule type" value="Genomic_DNA"/>
</dbReference>
<reference evidence="2 3" key="1">
    <citation type="submission" date="2019-02" db="EMBL/GenBank/DDBJ databases">
        <title>Genome sequencing of the rare red list fungi Hericium alpestre (H. flagellum).</title>
        <authorList>
            <person name="Buettner E."/>
            <person name="Kellner H."/>
        </authorList>
    </citation>
    <scope>NUCLEOTIDE SEQUENCE [LARGE SCALE GENOMIC DNA]</scope>
    <source>
        <strain evidence="2 3">DSM 108284</strain>
    </source>
</reference>
<dbReference type="InterPro" id="IPR043502">
    <property type="entry name" value="DNA/RNA_pol_sf"/>
</dbReference>
<accession>A0A4Y9ZKA7</accession>
<protein>
    <recommendedName>
        <fullName evidence="1">Reverse transcriptase/retrotransposon-derived protein RNase H-like domain-containing protein</fullName>
    </recommendedName>
</protein>
<dbReference type="Proteomes" id="UP000298061">
    <property type="component" value="Unassembled WGS sequence"/>
</dbReference>
<dbReference type="PANTHER" id="PTHR34072:SF52">
    <property type="entry name" value="RIBONUCLEASE H"/>
    <property type="match status" value="1"/>
</dbReference>
<sequence length="57" mass="6533">MPDPSKPYLVEVDASDYATGGILSQRGEDEQWHPVAYISKAFTAPERNYNIYDRRLT</sequence>
<dbReference type="PANTHER" id="PTHR34072">
    <property type="entry name" value="ENZYMATIC POLYPROTEIN-RELATED"/>
    <property type="match status" value="1"/>
</dbReference>
<comment type="caution">
    <text evidence="2">The sequence shown here is derived from an EMBL/GenBank/DDBJ whole genome shotgun (WGS) entry which is preliminary data.</text>
</comment>
<gene>
    <name evidence="2" type="ORF">EWM64_g8987</name>
</gene>
<organism evidence="2 3">
    <name type="scientific">Hericium alpestre</name>
    <dbReference type="NCBI Taxonomy" id="135208"/>
    <lineage>
        <taxon>Eukaryota</taxon>
        <taxon>Fungi</taxon>
        <taxon>Dikarya</taxon>
        <taxon>Basidiomycota</taxon>
        <taxon>Agaricomycotina</taxon>
        <taxon>Agaricomycetes</taxon>
        <taxon>Russulales</taxon>
        <taxon>Hericiaceae</taxon>
        <taxon>Hericium</taxon>
    </lineage>
</organism>
<proteinExistence type="predicted"/>
<dbReference type="SUPFAM" id="SSF56672">
    <property type="entry name" value="DNA/RNA polymerases"/>
    <property type="match status" value="1"/>
</dbReference>
<dbReference type="InterPro" id="IPR041577">
    <property type="entry name" value="RT_RNaseH_2"/>
</dbReference>
<feature type="non-terminal residue" evidence="2">
    <location>
        <position position="57"/>
    </location>
</feature>
<evidence type="ECO:0000313" key="3">
    <source>
        <dbReference type="Proteomes" id="UP000298061"/>
    </source>
</evidence>
<evidence type="ECO:0000313" key="2">
    <source>
        <dbReference type="EMBL" id="TFY75025.1"/>
    </source>
</evidence>
<dbReference type="AlphaFoldDB" id="A0A4Y9ZKA7"/>
<dbReference type="Pfam" id="PF17919">
    <property type="entry name" value="RT_RNaseH_2"/>
    <property type="match status" value="1"/>
</dbReference>
<evidence type="ECO:0000259" key="1">
    <source>
        <dbReference type="Pfam" id="PF17919"/>
    </source>
</evidence>
<dbReference type="OrthoDB" id="3018369at2759"/>
<keyword evidence="3" id="KW-1185">Reference proteome</keyword>